<evidence type="ECO:0000256" key="6">
    <source>
        <dbReference type="ARBA" id="ARBA00023136"/>
    </source>
</evidence>
<keyword evidence="3" id="KW-0997">Cell inner membrane</keyword>
<comment type="subcellular location">
    <subcellularLocation>
        <location evidence="1">Membrane</location>
        <topology evidence="1">Multi-pass membrane protein</topology>
    </subcellularLocation>
</comment>
<dbReference type="EMBL" id="JALKCH010000012">
    <property type="protein sequence ID" value="MCK0198578.1"/>
    <property type="molecule type" value="Genomic_DNA"/>
</dbReference>
<name>A0ABT0DF55_9HYPH</name>
<feature type="transmembrane region" description="Helical" evidence="7">
    <location>
        <begin position="222"/>
        <end position="241"/>
    </location>
</feature>
<dbReference type="GO" id="GO:0006508">
    <property type="term" value="P:proteolysis"/>
    <property type="evidence" value="ECO:0007669"/>
    <property type="project" value="UniProtKB-KW"/>
</dbReference>
<organism evidence="9 10">
    <name type="scientific">Ancylobacter crimeensis</name>
    <dbReference type="NCBI Taxonomy" id="2579147"/>
    <lineage>
        <taxon>Bacteria</taxon>
        <taxon>Pseudomonadati</taxon>
        <taxon>Pseudomonadota</taxon>
        <taxon>Alphaproteobacteria</taxon>
        <taxon>Hyphomicrobiales</taxon>
        <taxon>Xanthobacteraceae</taxon>
        <taxon>Ancylobacter</taxon>
    </lineage>
</organism>
<evidence type="ECO:0000313" key="10">
    <source>
        <dbReference type="Proteomes" id="UP001203284"/>
    </source>
</evidence>
<dbReference type="GO" id="GO:0008233">
    <property type="term" value="F:peptidase activity"/>
    <property type="evidence" value="ECO:0007669"/>
    <property type="project" value="UniProtKB-KW"/>
</dbReference>
<keyword evidence="6 7" id="KW-0472">Membrane</keyword>
<reference evidence="9 10" key="1">
    <citation type="submission" date="2022-04" db="EMBL/GenBank/DDBJ databases">
        <authorList>
            <person name="Grouzdev D.S."/>
            <person name="Pantiukh K.S."/>
            <person name="Krutkina M.S."/>
        </authorList>
    </citation>
    <scope>NUCLEOTIDE SEQUENCE [LARGE SCALE GENOMIC DNA]</scope>
    <source>
        <strain evidence="9 10">6x-1</strain>
    </source>
</reference>
<feature type="transmembrane region" description="Helical" evidence="7">
    <location>
        <begin position="194"/>
        <end position="216"/>
    </location>
</feature>
<keyword evidence="5 7" id="KW-1133">Transmembrane helix</keyword>
<evidence type="ECO:0000256" key="7">
    <source>
        <dbReference type="SAM" id="Phobius"/>
    </source>
</evidence>
<feature type="domain" description="Peptidase S54 rhomboid" evidence="8">
    <location>
        <begin position="77"/>
        <end position="238"/>
    </location>
</feature>
<dbReference type="SUPFAM" id="SSF144091">
    <property type="entry name" value="Rhomboid-like"/>
    <property type="match status" value="1"/>
</dbReference>
<protein>
    <submittedName>
        <fullName evidence="9">Rhomboid family intramembrane serine protease</fullName>
    </submittedName>
</protein>
<feature type="transmembrane region" description="Helical" evidence="7">
    <location>
        <begin position="81"/>
        <end position="103"/>
    </location>
</feature>
<dbReference type="InterPro" id="IPR022764">
    <property type="entry name" value="Peptidase_S54_rhomboid_dom"/>
</dbReference>
<gene>
    <name evidence="9" type="ORF">MWN34_16885</name>
</gene>
<evidence type="ECO:0000256" key="5">
    <source>
        <dbReference type="ARBA" id="ARBA00022989"/>
    </source>
</evidence>
<evidence type="ECO:0000256" key="3">
    <source>
        <dbReference type="ARBA" id="ARBA00022519"/>
    </source>
</evidence>
<dbReference type="RefSeq" id="WP_247030478.1">
    <property type="nucleotide sequence ID" value="NZ_JALKCH010000012.1"/>
</dbReference>
<keyword evidence="4 7" id="KW-0812">Transmembrane</keyword>
<evidence type="ECO:0000256" key="4">
    <source>
        <dbReference type="ARBA" id="ARBA00022692"/>
    </source>
</evidence>
<keyword evidence="10" id="KW-1185">Reference proteome</keyword>
<dbReference type="InterPro" id="IPR035952">
    <property type="entry name" value="Rhomboid-like_sf"/>
</dbReference>
<evidence type="ECO:0000259" key="8">
    <source>
        <dbReference type="Pfam" id="PF01694"/>
    </source>
</evidence>
<dbReference type="Pfam" id="PF01694">
    <property type="entry name" value="Rhomboid"/>
    <property type="match status" value="1"/>
</dbReference>
<evidence type="ECO:0000256" key="1">
    <source>
        <dbReference type="ARBA" id="ARBA00004141"/>
    </source>
</evidence>
<feature type="transmembrane region" description="Helical" evidence="7">
    <location>
        <begin position="140"/>
        <end position="162"/>
    </location>
</feature>
<keyword evidence="9" id="KW-0645">Protease</keyword>
<keyword evidence="9" id="KW-0378">Hydrolase</keyword>
<comment type="caution">
    <text evidence="9">The sequence shown here is derived from an EMBL/GenBank/DDBJ whole genome shotgun (WGS) entry which is preliminary data.</text>
</comment>
<dbReference type="PANTHER" id="PTHR43066">
    <property type="entry name" value="RHOMBOID-RELATED PROTEIN"/>
    <property type="match status" value="1"/>
</dbReference>
<evidence type="ECO:0000256" key="2">
    <source>
        <dbReference type="ARBA" id="ARBA00022475"/>
    </source>
</evidence>
<dbReference type="Gene3D" id="1.20.1540.10">
    <property type="entry name" value="Rhomboid-like"/>
    <property type="match status" value="1"/>
</dbReference>
<accession>A0ABT0DF55</accession>
<feature type="transmembrane region" description="Helical" evidence="7">
    <location>
        <begin position="115"/>
        <end position="134"/>
    </location>
</feature>
<evidence type="ECO:0000313" key="9">
    <source>
        <dbReference type="EMBL" id="MCK0198578.1"/>
    </source>
</evidence>
<keyword evidence="2" id="KW-1003">Cell membrane</keyword>
<feature type="transmembrane region" description="Helical" evidence="7">
    <location>
        <begin position="21"/>
        <end position="42"/>
    </location>
</feature>
<sequence length="261" mass="28146">MGAYVSLVLDTSSLHRPRRQPILNVPAVIAALGAAMLLIHGARALMGPELDAELLVRFAFIPARYEANFIGESIGADIWTFLTYAFLHANLTHIGVNVLWMLAFGSPVARRFGTVRFLVFFAVTAVAGAFAHLAGHWGEMLPMVGASAAISGCMAAAVRFIFSHPGFGLGPHGFEMAVRQPAPPLSLVLRDRRVIGFLAVWFFVNLAFGFGMPSGLGEGGTVAWEAHIGGFLAGLLLFPLFDPVPRMSDDFEDPFVSREPH</sequence>
<dbReference type="PANTHER" id="PTHR43066:SF26">
    <property type="entry name" value="RHOMBOID PROTEASE GLPG"/>
    <property type="match status" value="1"/>
</dbReference>
<proteinExistence type="predicted"/>
<dbReference type="Proteomes" id="UP001203284">
    <property type="component" value="Unassembled WGS sequence"/>
</dbReference>